<evidence type="ECO:0000256" key="9">
    <source>
        <dbReference type="ARBA" id="ARBA00023201"/>
    </source>
</evidence>
<dbReference type="AlphaFoldDB" id="A0A7S0SM10"/>
<feature type="transmembrane region" description="Helical" evidence="12">
    <location>
        <begin position="377"/>
        <end position="399"/>
    </location>
</feature>
<keyword evidence="3" id="KW-0050">Antiport</keyword>
<keyword evidence="7" id="KW-0406">Ion transport</keyword>
<keyword evidence="8 12" id="KW-0472">Membrane</keyword>
<protein>
    <recommendedName>
        <fullName evidence="13">Citrate transporter-like domain-containing protein</fullName>
    </recommendedName>
</protein>
<evidence type="ECO:0000256" key="2">
    <source>
        <dbReference type="ARBA" id="ARBA00022448"/>
    </source>
</evidence>
<evidence type="ECO:0000256" key="12">
    <source>
        <dbReference type="SAM" id="Phobius"/>
    </source>
</evidence>
<dbReference type="GO" id="GO:0006814">
    <property type="term" value="P:sodium ion transport"/>
    <property type="evidence" value="ECO:0007669"/>
    <property type="project" value="UniProtKB-KW"/>
</dbReference>
<keyword evidence="9" id="KW-0739">Sodium transport</keyword>
<feature type="transmembrane region" description="Helical" evidence="12">
    <location>
        <begin position="411"/>
        <end position="438"/>
    </location>
</feature>
<evidence type="ECO:0000256" key="8">
    <source>
        <dbReference type="ARBA" id="ARBA00023136"/>
    </source>
</evidence>
<reference evidence="14" key="1">
    <citation type="submission" date="2021-01" db="EMBL/GenBank/DDBJ databases">
        <authorList>
            <person name="Corre E."/>
            <person name="Pelletier E."/>
            <person name="Niang G."/>
            <person name="Scheremetjew M."/>
            <person name="Finn R."/>
            <person name="Kale V."/>
            <person name="Holt S."/>
            <person name="Cochrane G."/>
            <person name="Meng A."/>
            <person name="Brown T."/>
            <person name="Cohen L."/>
        </authorList>
    </citation>
    <scope>NUCLEOTIDE SEQUENCE</scope>
    <source>
        <strain evidence="14">SL-175</strain>
    </source>
</reference>
<evidence type="ECO:0000256" key="4">
    <source>
        <dbReference type="ARBA" id="ARBA00022692"/>
    </source>
</evidence>
<comment type="subcellular location">
    <subcellularLocation>
        <location evidence="1">Membrane</location>
        <topology evidence="1">Multi-pass membrane protein</topology>
    </subcellularLocation>
</comment>
<dbReference type="GO" id="GO:0016020">
    <property type="term" value="C:membrane"/>
    <property type="evidence" value="ECO:0007669"/>
    <property type="project" value="UniProtKB-SubCell"/>
</dbReference>
<keyword evidence="5 12" id="KW-1133">Transmembrane helix</keyword>
<comment type="similarity">
    <text evidence="10">Belongs to the NhaD Na(+)/H(+) (TC 2.A.62) antiporter family.</text>
</comment>
<accession>A0A7S0SM10</accession>
<gene>
    <name evidence="14" type="ORF">MANT1106_LOCUS12264</name>
</gene>
<dbReference type="InterPro" id="IPR004680">
    <property type="entry name" value="Cit_transptr-like_dom"/>
</dbReference>
<keyword evidence="4 12" id="KW-0812">Transmembrane</keyword>
<dbReference type="Pfam" id="PF03600">
    <property type="entry name" value="CitMHS"/>
    <property type="match status" value="2"/>
</dbReference>
<feature type="domain" description="Citrate transporter-like" evidence="13">
    <location>
        <begin position="10"/>
        <end position="255"/>
    </location>
</feature>
<dbReference type="NCBIfam" id="NF038006">
    <property type="entry name" value="NhaD_1"/>
    <property type="match status" value="2"/>
</dbReference>
<evidence type="ECO:0000256" key="5">
    <source>
        <dbReference type="ARBA" id="ARBA00022989"/>
    </source>
</evidence>
<dbReference type="GO" id="GO:0015297">
    <property type="term" value="F:antiporter activity"/>
    <property type="evidence" value="ECO:0007669"/>
    <property type="project" value="UniProtKB-KW"/>
</dbReference>
<feature type="region of interest" description="Disordered" evidence="11">
    <location>
        <begin position="303"/>
        <end position="325"/>
    </location>
</feature>
<evidence type="ECO:0000313" key="14">
    <source>
        <dbReference type="EMBL" id="CAD8709581.1"/>
    </source>
</evidence>
<feature type="transmembrane region" description="Helical" evidence="12">
    <location>
        <begin position="186"/>
        <end position="205"/>
    </location>
</feature>
<feature type="transmembrane region" description="Helical" evidence="12">
    <location>
        <begin position="65"/>
        <end position="86"/>
    </location>
</feature>
<evidence type="ECO:0000259" key="13">
    <source>
        <dbReference type="Pfam" id="PF03600"/>
    </source>
</evidence>
<feature type="transmembrane region" description="Helical" evidence="12">
    <location>
        <begin position="143"/>
        <end position="164"/>
    </location>
</feature>
<sequence>MAVLVFVTGYVLAIMEEQIGQGFKKSIPITVAAGIIWVLVALGYRDKGHSVALVTQAARHNLTEFVEVFLFLLCAMTFINTMQQLNVFARMRMWLVEGGFSYRSCFWITGLIAFWLSPIADNLTTAVLMGAVVSSLGQGEHEYVAMCCVNIVVAANAGGAFSPFGDLTTLMVWQKGKLQLEEFPKLLIPSAVNWLVPACLMNPYIKDAVPPRVEGQTVRLLPGAVEVMLLFLATVVMTACFHSYAHLPPVLGMMTGLGLLKVYGWWKSRKLCREGGSHRRSVGSSGDKVEMSSMSLEVGSAVGGGGGSGRDGFDDVDGGSQGSGEGRPLDIFKRLEQTEWDTLIFFYGVIMCVGGLGVLGYLDSLSNFAYTKLGPDIANILLGLVSAIIDNIPMMYAVLSTEPLMTQSEWLLVTLTAGVGGSILSIGSAAGVGLMGVVPKSYTFASHLKWTPVVAIGYFASILAHFAVNGM</sequence>
<proteinExistence type="inferred from homology"/>
<organism evidence="14">
    <name type="scientific">Mantoniella antarctica</name>
    <dbReference type="NCBI Taxonomy" id="81844"/>
    <lineage>
        <taxon>Eukaryota</taxon>
        <taxon>Viridiplantae</taxon>
        <taxon>Chlorophyta</taxon>
        <taxon>Mamiellophyceae</taxon>
        <taxon>Mamiellales</taxon>
        <taxon>Mamiellaceae</taxon>
        <taxon>Mantoniella</taxon>
    </lineage>
</organism>
<dbReference type="InterPro" id="IPR045016">
    <property type="entry name" value="NhaD-like"/>
</dbReference>
<evidence type="ECO:0000256" key="10">
    <source>
        <dbReference type="ARBA" id="ARBA00025753"/>
    </source>
</evidence>
<evidence type="ECO:0000256" key="6">
    <source>
        <dbReference type="ARBA" id="ARBA00023053"/>
    </source>
</evidence>
<evidence type="ECO:0000256" key="3">
    <source>
        <dbReference type="ARBA" id="ARBA00022449"/>
    </source>
</evidence>
<feature type="transmembrane region" description="Helical" evidence="12">
    <location>
        <begin position="106"/>
        <end position="131"/>
    </location>
</feature>
<feature type="domain" description="Citrate transporter-like" evidence="13">
    <location>
        <begin position="329"/>
        <end position="418"/>
    </location>
</feature>
<feature type="transmembrane region" description="Helical" evidence="12">
    <location>
        <begin position="343"/>
        <end position="362"/>
    </location>
</feature>
<dbReference type="PANTHER" id="PTHR43269">
    <property type="entry name" value="SODIUM/PROTON ANTIPORTER 1-RELATED"/>
    <property type="match status" value="1"/>
</dbReference>
<feature type="transmembrane region" description="Helical" evidence="12">
    <location>
        <begin position="450"/>
        <end position="468"/>
    </location>
</feature>
<evidence type="ECO:0000256" key="1">
    <source>
        <dbReference type="ARBA" id="ARBA00004141"/>
    </source>
</evidence>
<keyword evidence="2" id="KW-0813">Transport</keyword>
<dbReference type="PANTHER" id="PTHR43269:SF2">
    <property type="entry name" value="SODIUM_PROTON ANTIPORTER 1-RELATED"/>
    <property type="match status" value="1"/>
</dbReference>
<feature type="transmembrane region" description="Helical" evidence="12">
    <location>
        <begin position="250"/>
        <end position="266"/>
    </location>
</feature>
<feature type="transmembrane region" description="Helical" evidence="12">
    <location>
        <begin position="217"/>
        <end position="244"/>
    </location>
</feature>
<feature type="transmembrane region" description="Helical" evidence="12">
    <location>
        <begin position="26"/>
        <end position="44"/>
    </location>
</feature>
<keyword evidence="6" id="KW-0915">Sodium</keyword>
<evidence type="ECO:0000256" key="11">
    <source>
        <dbReference type="SAM" id="MobiDB-lite"/>
    </source>
</evidence>
<evidence type="ECO:0000256" key="7">
    <source>
        <dbReference type="ARBA" id="ARBA00023065"/>
    </source>
</evidence>
<name>A0A7S0SM10_9CHLO</name>
<dbReference type="EMBL" id="HBFC01020444">
    <property type="protein sequence ID" value="CAD8709581.1"/>
    <property type="molecule type" value="Transcribed_RNA"/>
</dbReference>